<accession>A0ABQ5GJ82</accession>
<feature type="region of interest" description="Disordered" evidence="1">
    <location>
        <begin position="59"/>
        <end position="101"/>
    </location>
</feature>
<evidence type="ECO:0000313" key="3">
    <source>
        <dbReference type="Proteomes" id="UP001151760"/>
    </source>
</evidence>
<dbReference type="Proteomes" id="UP001151760">
    <property type="component" value="Unassembled WGS sequence"/>
</dbReference>
<evidence type="ECO:0000256" key="1">
    <source>
        <dbReference type="SAM" id="MobiDB-lite"/>
    </source>
</evidence>
<organism evidence="2 3">
    <name type="scientific">Tanacetum coccineum</name>
    <dbReference type="NCBI Taxonomy" id="301880"/>
    <lineage>
        <taxon>Eukaryota</taxon>
        <taxon>Viridiplantae</taxon>
        <taxon>Streptophyta</taxon>
        <taxon>Embryophyta</taxon>
        <taxon>Tracheophyta</taxon>
        <taxon>Spermatophyta</taxon>
        <taxon>Magnoliopsida</taxon>
        <taxon>eudicotyledons</taxon>
        <taxon>Gunneridae</taxon>
        <taxon>Pentapetalae</taxon>
        <taxon>asterids</taxon>
        <taxon>campanulids</taxon>
        <taxon>Asterales</taxon>
        <taxon>Asteraceae</taxon>
        <taxon>Asteroideae</taxon>
        <taxon>Anthemideae</taxon>
        <taxon>Anthemidinae</taxon>
        <taxon>Tanacetum</taxon>
    </lineage>
</organism>
<dbReference type="EMBL" id="BQNB010018514">
    <property type="protein sequence ID" value="GJT75244.1"/>
    <property type="molecule type" value="Genomic_DNA"/>
</dbReference>
<protein>
    <submittedName>
        <fullName evidence="2">Uncharacterized protein</fullName>
    </submittedName>
</protein>
<feature type="compositionally biased region" description="Low complexity" evidence="1">
    <location>
        <begin position="91"/>
        <end position="101"/>
    </location>
</feature>
<sequence>MASGERACLTDRIRRLGLENIKDMTITRSRMTHEAIEELIAQRVAEALANYKATHAANALEAKSQSQNGNNDDNGNGGNRNGNHGDRGNNRNRNLNENGRGAMPVARVCTYQDFVKLKNTRNL</sequence>
<name>A0ABQ5GJ82_9ASTR</name>
<reference evidence="2" key="1">
    <citation type="journal article" date="2022" name="Int. J. Mol. Sci.">
        <title>Draft Genome of Tanacetum Coccineum: Genomic Comparison of Closely Related Tanacetum-Family Plants.</title>
        <authorList>
            <person name="Yamashiro T."/>
            <person name="Shiraishi A."/>
            <person name="Nakayama K."/>
            <person name="Satake H."/>
        </authorList>
    </citation>
    <scope>NUCLEOTIDE SEQUENCE</scope>
</reference>
<reference evidence="2" key="2">
    <citation type="submission" date="2022-01" db="EMBL/GenBank/DDBJ databases">
        <authorList>
            <person name="Yamashiro T."/>
            <person name="Shiraishi A."/>
            <person name="Satake H."/>
            <person name="Nakayama K."/>
        </authorList>
    </citation>
    <scope>NUCLEOTIDE SEQUENCE</scope>
</reference>
<proteinExistence type="predicted"/>
<gene>
    <name evidence="2" type="ORF">Tco_1041969</name>
</gene>
<keyword evidence="3" id="KW-1185">Reference proteome</keyword>
<comment type="caution">
    <text evidence="2">The sequence shown here is derived from an EMBL/GenBank/DDBJ whole genome shotgun (WGS) entry which is preliminary data.</text>
</comment>
<evidence type="ECO:0000313" key="2">
    <source>
        <dbReference type="EMBL" id="GJT75244.1"/>
    </source>
</evidence>